<keyword evidence="2" id="KW-1185">Reference proteome</keyword>
<evidence type="ECO:0000313" key="2">
    <source>
        <dbReference type="Proteomes" id="UP001139981"/>
    </source>
</evidence>
<sequence length="371" mass="42761">VPDHLKRTFEYDYYVYTYWVGFQWHLVCCINLDWPFRVEIGPRALPVPTSTDGYFAPGLECSFDLITLLPANSWPKLHRQSGNPSQVWFRGFNDPEYAGWRPPEWESIAPNYKITVYLQRMLPLGAQVYLLQRRFGEGCISLATYLHRLNAQQELLRRWLYSLPEEFEISKDKVERLTKAAACQFASSDSANLVMEFKELVMTFGLYHMLLVRANRVALLGMVNESTATPTTSMHMQVFGFRDYYEAVDQGAVDAGGADFGSKEYGMWQKNQAFHKCRMQCYESMNILCDVVQLSFMLRLNLFTYGTTYVVIAGEMLNVLISQMGVKDTQVQWKTKTRLAHVLCLLRSLQHWAPAIYLFAYGIQALSDPAM</sequence>
<proteinExistence type="predicted"/>
<organism evidence="1 2">
    <name type="scientific">Coemansia aciculifera</name>
    <dbReference type="NCBI Taxonomy" id="417176"/>
    <lineage>
        <taxon>Eukaryota</taxon>
        <taxon>Fungi</taxon>
        <taxon>Fungi incertae sedis</taxon>
        <taxon>Zoopagomycota</taxon>
        <taxon>Kickxellomycotina</taxon>
        <taxon>Kickxellomycetes</taxon>
        <taxon>Kickxellales</taxon>
        <taxon>Kickxellaceae</taxon>
        <taxon>Coemansia</taxon>
    </lineage>
</organism>
<reference evidence="1" key="1">
    <citation type="submission" date="2022-07" db="EMBL/GenBank/DDBJ databases">
        <title>Phylogenomic reconstructions and comparative analyses of Kickxellomycotina fungi.</title>
        <authorList>
            <person name="Reynolds N.K."/>
            <person name="Stajich J.E."/>
            <person name="Barry K."/>
            <person name="Grigoriev I.V."/>
            <person name="Crous P."/>
            <person name="Smith M.E."/>
        </authorList>
    </citation>
    <scope>NUCLEOTIDE SEQUENCE</scope>
    <source>
        <strain evidence="1">CBS 190363</strain>
    </source>
</reference>
<feature type="non-terminal residue" evidence="1">
    <location>
        <position position="371"/>
    </location>
</feature>
<dbReference type="EMBL" id="JANBVB010003110">
    <property type="protein sequence ID" value="KAJ2880440.1"/>
    <property type="molecule type" value="Genomic_DNA"/>
</dbReference>
<dbReference type="Proteomes" id="UP001139981">
    <property type="component" value="Unassembled WGS sequence"/>
</dbReference>
<evidence type="ECO:0000313" key="1">
    <source>
        <dbReference type="EMBL" id="KAJ2880440.1"/>
    </source>
</evidence>
<feature type="non-terminal residue" evidence="1">
    <location>
        <position position="1"/>
    </location>
</feature>
<accession>A0ACC1LTS4</accession>
<comment type="caution">
    <text evidence="1">The sequence shown here is derived from an EMBL/GenBank/DDBJ whole genome shotgun (WGS) entry which is preliminary data.</text>
</comment>
<protein>
    <submittedName>
        <fullName evidence="1">Uncharacterized protein</fullName>
    </submittedName>
</protein>
<name>A0ACC1LTS4_9FUNG</name>
<gene>
    <name evidence="1" type="ORF">IWW38_005951</name>
</gene>